<dbReference type="Pfam" id="PF04548">
    <property type="entry name" value="AIG1"/>
    <property type="match status" value="1"/>
</dbReference>
<evidence type="ECO:0000313" key="7">
    <source>
        <dbReference type="Proteomes" id="UP001239994"/>
    </source>
</evidence>
<feature type="region of interest" description="Disordered" evidence="4">
    <location>
        <begin position="546"/>
        <end position="565"/>
    </location>
</feature>
<sequence length="649" mass="71069">MISDNDERAYLEEIKHLENWCQENNLLLNVSKTKELIVDFSKKQEQHYQPVRINGTTVERLDSFRYLGVDILQDLSWSHHTNSLAKKARQLPKRLQTALQGCGTWGRSGSAAPAVLACEGRSKAKPKWLEGVQQCESQRKHSGGCNEFTGADQRIHLQRTLHREEWSWLQRQAASGADGSGQTVTGSSVAGNEELIDSSGVEEFVRALRSAVTQLLTKFDIPLHRAYQYGVYTQELVQLGDEISLLLLLPQCQLLVTRGQPSPSAQHASAQTGEGGADLSEGLALSCAPTSSQVEEAQAAVPQLTTNLCSIPPRNMVEWVSSSIKSVRPALRIVLLGRTGSGKSSTGNTILGIPAFQTDVSPVSITQQCERAYGIVEGHGLQVIDTPGFFDTCLSPEEVCAEVGRCVILSAPGPHAFLLVLQPGRLTTEQHTALDWLSSLFGSHALKYTLLLLTWADQLHGKSAETYLRESKELWEFACRCEGGFHAVDNTRSGEECTVQVQMLLEKISVMVDRNGGGCYTCEMLQHAETAICQVQQRILGEKKQGLEKREGEGPRVGLDEEKTREEEEARKKAEWEFWCELLATMGKGALESSGVLDKGKGKGKKIKAVQRAAALASTPLSITSAAKVVGGAVREGSKVLYKHKLLLK</sequence>
<accession>A0AAD8YQZ8</accession>
<dbReference type="FunFam" id="3.40.50.300:FF:000366">
    <property type="entry name" value="GTPase, IMAP family member 2"/>
    <property type="match status" value="1"/>
</dbReference>
<dbReference type="InterPro" id="IPR006703">
    <property type="entry name" value="G_AIG1"/>
</dbReference>
<evidence type="ECO:0000259" key="5">
    <source>
        <dbReference type="PROSITE" id="PS51720"/>
    </source>
</evidence>
<protein>
    <recommendedName>
        <fullName evidence="5">AIG1-type G domain-containing protein</fullName>
    </recommendedName>
</protein>
<feature type="compositionally biased region" description="Polar residues" evidence="4">
    <location>
        <begin position="180"/>
        <end position="190"/>
    </location>
</feature>
<evidence type="ECO:0000256" key="3">
    <source>
        <dbReference type="ARBA" id="ARBA00023134"/>
    </source>
</evidence>
<name>A0AAD8YQZ8_9TELE</name>
<comment type="caution">
    <text evidence="6">The sequence shown here is derived from an EMBL/GenBank/DDBJ whole genome shotgun (WGS) entry which is preliminary data.</text>
</comment>
<keyword evidence="3" id="KW-0342">GTP-binding</keyword>
<dbReference type="SUPFAM" id="SSF52540">
    <property type="entry name" value="P-loop containing nucleoside triphosphate hydrolases"/>
    <property type="match status" value="1"/>
</dbReference>
<keyword evidence="7" id="KW-1185">Reference proteome</keyword>
<dbReference type="InterPro" id="IPR027417">
    <property type="entry name" value="P-loop_NTPase"/>
</dbReference>
<evidence type="ECO:0000256" key="4">
    <source>
        <dbReference type="SAM" id="MobiDB-lite"/>
    </source>
</evidence>
<dbReference type="PROSITE" id="PS51720">
    <property type="entry name" value="G_AIG1"/>
    <property type="match status" value="1"/>
</dbReference>
<proteinExistence type="inferred from homology"/>
<dbReference type="AlphaFoldDB" id="A0AAD8YQZ8"/>
<dbReference type="PANTHER" id="PTHR10903">
    <property type="entry name" value="GTPASE, IMAP FAMILY MEMBER-RELATED"/>
    <property type="match status" value="1"/>
</dbReference>
<dbReference type="CDD" id="cd01852">
    <property type="entry name" value="AIG1"/>
    <property type="match status" value="1"/>
</dbReference>
<gene>
    <name evidence="6" type="ORF">P4O66_019061</name>
</gene>
<evidence type="ECO:0000256" key="1">
    <source>
        <dbReference type="ARBA" id="ARBA00008535"/>
    </source>
</evidence>
<comment type="similarity">
    <text evidence="1">Belongs to the TRAFAC class TrmE-Era-EngA-EngB-Septin-like GTPase superfamily. AIG1/Toc34/Toc159-like paraseptin GTPase family. IAN subfamily.</text>
</comment>
<reference evidence="6" key="1">
    <citation type="submission" date="2023-03" db="EMBL/GenBank/DDBJ databases">
        <title>Electrophorus voltai genome.</title>
        <authorList>
            <person name="Bian C."/>
        </authorList>
    </citation>
    <scope>NUCLEOTIDE SEQUENCE</scope>
    <source>
        <strain evidence="6">CB-2022</strain>
        <tissue evidence="6">Muscle</tissue>
    </source>
</reference>
<organism evidence="6 7">
    <name type="scientific">Electrophorus voltai</name>
    <dbReference type="NCBI Taxonomy" id="2609070"/>
    <lineage>
        <taxon>Eukaryota</taxon>
        <taxon>Metazoa</taxon>
        <taxon>Chordata</taxon>
        <taxon>Craniata</taxon>
        <taxon>Vertebrata</taxon>
        <taxon>Euteleostomi</taxon>
        <taxon>Actinopterygii</taxon>
        <taxon>Neopterygii</taxon>
        <taxon>Teleostei</taxon>
        <taxon>Ostariophysi</taxon>
        <taxon>Gymnotiformes</taxon>
        <taxon>Gymnotoidei</taxon>
        <taxon>Gymnotidae</taxon>
        <taxon>Electrophorus</taxon>
    </lineage>
</organism>
<dbReference type="GO" id="GO:0005525">
    <property type="term" value="F:GTP binding"/>
    <property type="evidence" value="ECO:0007669"/>
    <property type="project" value="UniProtKB-KW"/>
</dbReference>
<dbReference type="InterPro" id="IPR045058">
    <property type="entry name" value="GIMA/IAN/Toc"/>
</dbReference>
<evidence type="ECO:0000256" key="2">
    <source>
        <dbReference type="ARBA" id="ARBA00022741"/>
    </source>
</evidence>
<dbReference type="PANTHER" id="PTHR10903:SF188">
    <property type="entry name" value="GTPASE IMAP FAMILY MEMBER 2-LIKE-RELATED"/>
    <property type="match status" value="1"/>
</dbReference>
<evidence type="ECO:0000313" key="6">
    <source>
        <dbReference type="EMBL" id="KAK1785713.1"/>
    </source>
</evidence>
<keyword evidence="2" id="KW-0547">Nucleotide-binding</keyword>
<feature type="region of interest" description="Disordered" evidence="4">
    <location>
        <begin position="172"/>
        <end position="191"/>
    </location>
</feature>
<feature type="domain" description="AIG1-type G" evidence="5">
    <location>
        <begin position="328"/>
        <end position="529"/>
    </location>
</feature>
<dbReference type="Proteomes" id="UP001239994">
    <property type="component" value="Unassembled WGS sequence"/>
</dbReference>
<dbReference type="EMBL" id="JAROKS010000026">
    <property type="protein sequence ID" value="KAK1785713.1"/>
    <property type="molecule type" value="Genomic_DNA"/>
</dbReference>
<dbReference type="Gene3D" id="3.40.50.300">
    <property type="entry name" value="P-loop containing nucleotide triphosphate hydrolases"/>
    <property type="match status" value="1"/>
</dbReference>